<dbReference type="GO" id="GO:0004519">
    <property type="term" value="F:endonuclease activity"/>
    <property type="evidence" value="ECO:0007669"/>
    <property type="project" value="UniProtKB-KW"/>
</dbReference>
<dbReference type="EMBL" id="DXBY01000210">
    <property type="protein sequence ID" value="HIZ36560.1"/>
    <property type="molecule type" value="Genomic_DNA"/>
</dbReference>
<keyword evidence="4" id="KW-0255">Endonuclease</keyword>
<keyword evidence="2" id="KW-1133">Transmembrane helix</keyword>
<feature type="region of interest" description="Disordered" evidence="1">
    <location>
        <begin position="265"/>
        <end position="292"/>
    </location>
</feature>
<dbReference type="InterPro" id="IPR011089">
    <property type="entry name" value="GmrSD_C"/>
</dbReference>
<dbReference type="Proteomes" id="UP000824037">
    <property type="component" value="Unassembled WGS sequence"/>
</dbReference>
<reference evidence="4" key="2">
    <citation type="submission" date="2021-04" db="EMBL/GenBank/DDBJ databases">
        <authorList>
            <person name="Gilroy R."/>
        </authorList>
    </citation>
    <scope>NUCLEOTIDE SEQUENCE</scope>
    <source>
        <strain evidence="4">ChiGjej4B4-7305</strain>
    </source>
</reference>
<dbReference type="PANTHER" id="PTHR24094:SF15">
    <property type="entry name" value="AMP-DEPENDENT SYNTHETASE_LIGASE DOMAIN-CONTAINING PROTEIN-RELATED"/>
    <property type="match status" value="1"/>
</dbReference>
<evidence type="ECO:0000256" key="2">
    <source>
        <dbReference type="SAM" id="Phobius"/>
    </source>
</evidence>
<evidence type="ECO:0000313" key="5">
    <source>
        <dbReference type="Proteomes" id="UP000824037"/>
    </source>
</evidence>
<gene>
    <name evidence="4" type="ORF">H9815_12345</name>
</gene>
<proteinExistence type="predicted"/>
<dbReference type="AlphaFoldDB" id="A0A9D2J4E2"/>
<feature type="transmembrane region" description="Helical" evidence="2">
    <location>
        <begin position="12"/>
        <end position="31"/>
    </location>
</feature>
<keyword evidence="4" id="KW-0540">Nuclease</keyword>
<comment type="caution">
    <text evidence="4">The sequence shown here is derived from an EMBL/GenBank/DDBJ whole genome shotgun (WGS) entry which is preliminary data.</text>
</comment>
<keyword evidence="2" id="KW-0812">Transmembrane</keyword>
<feature type="domain" description="GmrSD restriction endonucleases C-terminal" evidence="3">
    <location>
        <begin position="87"/>
        <end position="220"/>
    </location>
</feature>
<evidence type="ECO:0000256" key="1">
    <source>
        <dbReference type="SAM" id="MobiDB-lite"/>
    </source>
</evidence>
<protein>
    <submittedName>
        <fullName evidence="4">HNH endonuclease family protein</fullName>
    </submittedName>
</protein>
<keyword evidence="4" id="KW-0378">Hydrolase</keyword>
<dbReference type="Pfam" id="PF07510">
    <property type="entry name" value="GmrSD_C"/>
    <property type="match status" value="1"/>
</dbReference>
<evidence type="ECO:0000259" key="3">
    <source>
        <dbReference type="Pfam" id="PF07510"/>
    </source>
</evidence>
<dbReference type="PANTHER" id="PTHR24094">
    <property type="entry name" value="SECRETED PROTEIN"/>
    <property type="match status" value="1"/>
</dbReference>
<name>A0A9D2J4E2_9MICO</name>
<organism evidence="4 5">
    <name type="scientific">Candidatus Ruania gallistercoris</name>
    <dbReference type="NCBI Taxonomy" id="2838746"/>
    <lineage>
        <taxon>Bacteria</taxon>
        <taxon>Bacillati</taxon>
        <taxon>Actinomycetota</taxon>
        <taxon>Actinomycetes</taxon>
        <taxon>Micrococcales</taxon>
        <taxon>Ruaniaceae</taxon>
        <taxon>Ruania</taxon>
    </lineage>
</organism>
<accession>A0A9D2J4E2</accession>
<keyword evidence="2" id="KW-0472">Membrane</keyword>
<evidence type="ECO:0000313" key="4">
    <source>
        <dbReference type="EMBL" id="HIZ36560.1"/>
    </source>
</evidence>
<feature type="compositionally biased region" description="Basic and acidic residues" evidence="1">
    <location>
        <begin position="265"/>
        <end position="276"/>
    </location>
</feature>
<reference evidence="4" key="1">
    <citation type="journal article" date="2021" name="PeerJ">
        <title>Extensive microbial diversity within the chicken gut microbiome revealed by metagenomics and culture.</title>
        <authorList>
            <person name="Gilroy R."/>
            <person name="Ravi A."/>
            <person name="Getino M."/>
            <person name="Pursley I."/>
            <person name="Horton D.L."/>
            <person name="Alikhan N.F."/>
            <person name="Baker D."/>
            <person name="Gharbi K."/>
            <person name="Hall N."/>
            <person name="Watson M."/>
            <person name="Adriaenssens E.M."/>
            <person name="Foster-Nyarko E."/>
            <person name="Jarju S."/>
            <person name="Secka A."/>
            <person name="Antonio M."/>
            <person name="Oren A."/>
            <person name="Chaudhuri R.R."/>
            <person name="La Ragione R."/>
            <person name="Hildebrand F."/>
            <person name="Pallen M.J."/>
        </authorList>
    </citation>
    <scope>NUCLEOTIDE SEQUENCE</scope>
    <source>
        <strain evidence="4">ChiGjej4B4-7305</strain>
    </source>
</reference>
<sequence>MRERHPLRRATTAVVVGALLLAVVLLVPQWWQHIRSPPPWPVPAASLERARTALPGLPVVSPLPLTEYDREFFGRPWADVDQNGCDTRNDVLRAWLTDTRLDPAVDCVVVSGRLVDPYTGHLVEFRRGTQTSAAVQIDHVVALADAWRKGAADWSAELARLFANDPANLIPVDGQVNQDKQADDAASWLPPNAGFHCGYVVQQVLVKSAYGLGVSAEELGALGEVLTGCRGTEVPPPSSRAVSVADVVLRCRRAPIASPAEAARRLAERRPLEQHSTRRTRVPAGRHAGLQR</sequence>